<dbReference type="Proteomes" id="UP000293902">
    <property type="component" value="Chromosome"/>
</dbReference>
<evidence type="ECO:0000313" key="1">
    <source>
        <dbReference type="EMBL" id="QBH13148.1"/>
    </source>
</evidence>
<dbReference type="EMBL" id="CP036313">
    <property type="protein sequence ID" value="QBH13148.1"/>
    <property type="molecule type" value="Genomic_DNA"/>
</dbReference>
<protein>
    <submittedName>
        <fullName evidence="2">Uncharacterized protein</fullName>
    </submittedName>
</protein>
<reference evidence="2 3" key="1">
    <citation type="submission" date="2018-06" db="EMBL/GenBank/DDBJ databases">
        <title>Complete Genome Sequence of Desulfobacter hydrogenophilus (DSM3380).</title>
        <authorList>
            <person name="Marietou A."/>
            <person name="Schreiber L."/>
            <person name="Marshall I."/>
            <person name="Jorgensen B."/>
        </authorList>
    </citation>
    <scope>NUCLEOTIDE SEQUENCE [LARGE SCALE GENOMIC DNA]</scope>
    <source>
        <strain evidence="2 3">DSM 3380</strain>
    </source>
</reference>
<dbReference type="Proteomes" id="UP000248798">
    <property type="component" value="Unassembled WGS sequence"/>
</dbReference>
<keyword evidence="4" id="KW-1185">Reference proteome</keyword>
<dbReference type="EMBL" id="QLNI01000047">
    <property type="protein sequence ID" value="RAM00459.1"/>
    <property type="molecule type" value="Genomic_DNA"/>
</dbReference>
<name>A0A328F7U9_9BACT</name>
<organism evidence="2 3">
    <name type="scientific">Desulfobacter hydrogenophilus</name>
    <dbReference type="NCBI Taxonomy" id="2291"/>
    <lineage>
        <taxon>Bacteria</taxon>
        <taxon>Pseudomonadati</taxon>
        <taxon>Thermodesulfobacteriota</taxon>
        <taxon>Desulfobacteria</taxon>
        <taxon>Desulfobacterales</taxon>
        <taxon>Desulfobacteraceae</taxon>
        <taxon>Desulfobacter</taxon>
    </lineage>
</organism>
<sequence length="388" mass="43981">MYTRNQALALAKQLRTCPPLQVKNDPQYSKEIKRHLDICPFCATELKNEKEAFEQLSSSLGAKIPLDQENPAICPGQVRALTPGIACWRNDFFYSPPEVVVLKEETNSTGTVLVAQTWQDLALAGPGDLVLPEKMYKGGLFIETWNVYTLAKEFLGTCFETLDTDVVESVLKMNHSPEYLPQWARKTMPLKEDDPRLYFRQIEMETGYTFASMAAMQLIALAEKTPIPVTLEKMQQQLKEWFTGISWDWIPESKEECMAVLQFPAHALPMTSSEKGVLGKDNKTLTATYFSFNRAGMQEVRPVVCQIIHTDSTSSSFSVSGVIRGLPKDICQDDFQCYIKDASKKILMACNWIWEKDTERFIAIFERPLSSSESLALFIVHYEENPPA</sequence>
<dbReference type="OrthoDB" id="5422995at2"/>
<gene>
    <name evidence="2" type="ORF">DO021_18925</name>
    <name evidence="1" type="ORF">EYB58_09595</name>
</gene>
<dbReference type="RefSeq" id="WP_111959582.1">
    <property type="nucleotide sequence ID" value="NZ_CP036313.1"/>
</dbReference>
<reference evidence="1 4" key="2">
    <citation type="submission" date="2019-02" db="EMBL/GenBank/DDBJ databases">
        <title>Complete genome sequence of Desulfobacter hydrogenophilus AcRS1.</title>
        <authorList>
            <person name="Marietou A."/>
            <person name="Lund M.B."/>
            <person name="Marshall I.P.G."/>
            <person name="Schreiber L."/>
            <person name="Jorgensen B."/>
        </authorList>
    </citation>
    <scope>NUCLEOTIDE SEQUENCE [LARGE SCALE GENOMIC DNA]</scope>
    <source>
        <strain evidence="1 4">AcRS1</strain>
    </source>
</reference>
<evidence type="ECO:0000313" key="3">
    <source>
        <dbReference type="Proteomes" id="UP000248798"/>
    </source>
</evidence>
<dbReference type="AlphaFoldDB" id="A0A328F7U9"/>
<proteinExistence type="predicted"/>
<evidence type="ECO:0000313" key="4">
    <source>
        <dbReference type="Proteomes" id="UP000293902"/>
    </source>
</evidence>
<accession>A0A328F7U9</accession>
<evidence type="ECO:0000313" key="2">
    <source>
        <dbReference type="EMBL" id="RAM00459.1"/>
    </source>
</evidence>